<dbReference type="InterPro" id="IPR027267">
    <property type="entry name" value="AH/BAR_dom_sf"/>
</dbReference>
<proteinExistence type="predicted"/>
<feature type="compositionally biased region" description="Polar residues" evidence="7">
    <location>
        <begin position="922"/>
        <end position="932"/>
    </location>
</feature>
<sequence>MCASGRRRTDRQLPGLRGGLDAPQIPLSASGGAHKWRVGGWVGGLCVKLKQVGMDGKSTLKMFTRKKRELIKTPSMSKKSRTGSPGPHSSAPANGDEAVGGRRMLKRGGKSSYNPYSTTQRVKKPEWKDRLDILPSRHSVWLKQVGQQVQRSSGSWRNGSFLSEELQKPRWLLASSPHPTGSVAQRRTGSCESLQTDVFVEGEGELCCRRVTRLPVFQLSIVQEQPRRDAGDVALSSSPASSPSSVSTLTPTSGGFLDPSGCSPGTPSVQHGKLGAMQGMGCPSPVATLRRPTTLSRHASAAGLPLHSWVYTKGHGRGGLTPTTPSEGPDSTAIEVEDIPSLLRDVARFAEAVEKLKDVVLAEGSAREQLRASSDSDTPEAPLRTLECQRPVAHECLGEVLRVLRQVINTYPLLNTVEILTAAGKLISKVKGFHYEACNETDKMDFEKAIETIAVAFSSNVSELLMGELDSSSLLSLLPTEKSRSMENLYTVTNQGGDGGAFRSDLQDMGRVEEADIILQRSEGGVDSSLLYAKTISKYIKDLVSYVEKRTSLENEFAKGLQRLYQSSKHSITHPHMPLFSIYSLALEQDQEQSVGLQMASATLHTQTFIQPLIQRHKEHEKKRKEIKENWIRAKRKLIECEVNLRKAKQSYVTRCEEYEKAKTAACRAEEEGGGSTAKSVEKKKRLEEEARNKADEAEATYKTCIADTTAQQLELEYTKVTVLRQLQDVIKQSDQTIRSATISYYQLMHMHTVALPVHYQTLCESSKLYDPGQQYVAHVRDLQLPEQPNVHYTFENYCAPSPSQHGHRPRNDSFNTEQSSHADSPAASADPTAADSREVEIQRKSQSFPDAFPKDKTGVFSSSPGQGHKSWGSTVSDDSVGGEGALESPSASTSDITKIPRTSSVGTVSSNDEADDKDATETSFEPQNINGMDTDVVSARPFRNIGLSKAAQTHRLRKLRTPAKCRECDSYVYFQGAECEECFLACHKRCLETLAIQCGHKKLQGRLQLFGRDFSQVANCASDGIPFIITKCIAEIERRALKMKVRRRDCGWAWRSETQKCFRRGVVSPQGIYRVNGVKTRVEKLCQAFENGKELVELSQCSPHDISNVLKLYLRQLPEPIMPFRLYNSLMGLAKESLQVEAETPEGEKSESTQAGGRGPELVDQGPDTDPEVINLVDKLKELLKDLPKANVATLRYIICHLRRIAELEEDNKMSPSNLGIVFGPSLMRPRPTGATISLSSLVDYPHQARIIEAFIVFYSYIFQSK</sequence>
<keyword evidence="3" id="KW-0863">Zinc-finger</keyword>
<dbReference type="PROSITE" id="PS50238">
    <property type="entry name" value="RHOGAP"/>
    <property type="match status" value="1"/>
</dbReference>
<dbReference type="GO" id="GO:0008270">
    <property type="term" value="F:zinc ion binding"/>
    <property type="evidence" value="ECO:0007669"/>
    <property type="project" value="UniProtKB-KW"/>
</dbReference>
<dbReference type="Gene3D" id="1.20.1270.60">
    <property type="entry name" value="Arfaptin homology (AH) domain/BAR domain"/>
    <property type="match status" value="1"/>
</dbReference>
<dbReference type="Pfam" id="PF24235">
    <property type="entry name" value="RHG29_45_N"/>
    <property type="match status" value="1"/>
</dbReference>
<feature type="compositionally biased region" description="Polar residues" evidence="7">
    <location>
        <begin position="111"/>
        <end position="120"/>
    </location>
</feature>
<feature type="non-terminal residue" evidence="11">
    <location>
        <position position="1267"/>
    </location>
</feature>
<dbReference type="InterPro" id="IPR051025">
    <property type="entry name" value="RhoGAP"/>
</dbReference>
<feature type="domain" description="F-BAR" evidence="10">
    <location>
        <begin position="513"/>
        <end position="775"/>
    </location>
</feature>
<dbReference type="Pfam" id="PF00620">
    <property type="entry name" value="RhoGAP"/>
    <property type="match status" value="1"/>
</dbReference>
<dbReference type="GO" id="GO:0051056">
    <property type="term" value="P:regulation of small GTPase mediated signal transduction"/>
    <property type="evidence" value="ECO:0007669"/>
    <property type="project" value="UniProtKB-ARBA"/>
</dbReference>
<evidence type="ECO:0000256" key="7">
    <source>
        <dbReference type="SAM" id="MobiDB-lite"/>
    </source>
</evidence>
<dbReference type="PANTHER" id="PTHR15228">
    <property type="entry name" value="SPERMATHECAL PHYSIOLOGY VARIANT"/>
    <property type="match status" value="1"/>
</dbReference>
<dbReference type="InterPro" id="IPR000198">
    <property type="entry name" value="RhoGAP_dom"/>
</dbReference>
<dbReference type="SUPFAM" id="SSF103657">
    <property type="entry name" value="BAR/IMD domain-like"/>
    <property type="match status" value="1"/>
</dbReference>
<evidence type="ECO:0000259" key="9">
    <source>
        <dbReference type="PROSITE" id="PS50238"/>
    </source>
</evidence>
<dbReference type="Gene3D" id="1.10.555.10">
    <property type="entry name" value="Rho GTPase activation protein"/>
    <property type="match status" value="1"/>
</dbReference>
<feature type="region of interest" description="Disordered" evidence="7">
    <location>
        <begin position="228"/>
        <end position="276"/>
    </location>
</feature>
<keyword evidence="4" id="KW-0862">Zinc</keyword>
<dbReference type="AlphaFoldDB" id="Q4S3C8"/>
<evidence type="ECO:0000256" key="1">
    <source>
        <dbReference type="ARBA" id="ARBA00022468"/>
    </source>
</evidence>
<dbReference type="GO" id="GO:0005096">
    <property type="term" value="F:GTPase activator activity"/>
    <property type="evidence" value="ECO:0007669"/>
    <property type="project" value="UniProtKB-KW"/>
</dbReference>
<feature type="region of interest" description="Disordered" evidence="7">
    <location>
        <begin position="65"/>
        <end position="121"/>
    </location>
</feature>
<dbReference type="SMART" id="SM00324">
    <property type="entry name" value="RhoGAP"/>
    <property type="match status" value="1"/>
</dbReference>
<dbReference type="SUPFAM" id="SSF48350">
    <property type="entry name" value="GTPase activation domain, GAP"/>
    <property type="match status" value="1"/>
</dbReference>
<evidence type="ECO:0000256" key="6">
    <source>
        <dbReference type="PROSITE-ProRule" id="PRU01077"/>
    </source>
</evidence>
<dbReference type="Pfam" id="PF22699">
    <property type="entry name" value="GMIP-like_FCH"/>
    <property type="match status" value="1"/>
</dbReference>
<feature type="compositionally biased region" description="Low complexity" evidence="7">
    <location>
        <begin position="820"/>
        <end position="835"/>
    </location>
</feature>
<keyword evidence="1" id="KW-0343">GTPase activation</keyword>
<protein>
    <submittedName>
        <fullName evidence="11">Chromosome 1 SCAF14751, whole genome shotgun sequence</fullName>
    </submittedName>
</protein>
<feature type="compositionally biased region" description="Low complexity" evidence="7">
    <location>
        <begin position="233"/>
        <end position="253"/>
    </location>
</feature>
<dbReference type="InterPro" id="IPR008936">
    <property type="entry name" value="Rho_GTPase_activation_prot"/>
</dbReference>
<dbReference type="InterPro" id="IPR031160">
    <property type="entry name" value="F_BAR_dom"/>
</dbReference>
<dbReference type="Pfam" id="PF00130">
    <property type="entry name" value="C1_1"/>
    <property type="match status" value="1"/>
</dbReference>
<dbReference type="PANTHER" id="PTHR15228:SF18">
    <property type="entry name" value="RHO GTPASE-ACTIVATING PROTEIN 45"/>
    <property type="match status" value="1"/>
</dbReference>
<dbReference type="CDD" id="cd20816">
    <property type="entry name" value="C1_GMIP-like"/>
    <property type="match status" value="1"/>
</dbReference>
<dbReference type="PROSITE" id="PS00479">
    <property type="entry name" value="ZF_DAG_PE_1"/>
    <property type="match status" value="1"/>
</dbReference>
<gene>
    <name evidence="11" type="ORF">GSTENG00024702001</name>
</gene>
<feature type="domain" description="Rho-GAP" evidence="9">
    <location>
        <begin position="1013"/>
        <end position="1264"/>
    </location>
</feature>
<dbReference type="InterPro" id="IPR046349">
    <property type="entry name" value="C1-like_sf"/>
</dbReference>
<feature type="compositionally biased region" description="Polar residues" evidence="7">
    <location>
        <begin position="890"/>
        <end position="912"/>
    </location>
</feature>
<dbReference type="InterPro" id="IPR054713">
    <property type="entry name" value="GMIP/FCHO2-like_FCH"/>
</dbReference>
<dbReference type="GO" id="GO:0016020">
    <property type="term" value="C:membrane"/>
    <property type="evidence" value="ECO:0007669"/>
    <property type="project" value="TreeGrafter"/>
</dbReference>
<keyword evidence="5 6" id="KW-0175">Coiled coil</keyword>
<feature type="domain" description="Phorbol-ester/DAG-type" evidence="8">
    <location>
        <begin position="954"/>
        <end position="999"/>
    </location>
</feature>
<dbReference type="PROSITE" id="PS51741">
    <property type="entry name" value="F_BAR"/>
    <property type="match status" value="1"/>
</dbReference>
<dbReference type="SMART" id="SM00109">
    <property type="entry name" value="C1"/>
    <property type="match status" value="1"/>
</dbReference>
<keyword evidence="2" id="KW-0479">Metal-binding</keyword>
<evidence type="ECO:0000256" key="5">
    <source>
        <dbReference type="ARBA" id="ARBA00023054"/>
    </source>
</evidence>
<dbReference type="PROSITE" id="PS50081">
    <property type="entry name" value="ZF_DAG_PE_2"/>
    <property type="match status" value="1"/>
</dbReference>
<dbReference type="KEGG" id="tng:GSTEN00024702G001"/>
<evidence type="ECO:0000313" key="11">
    <source>
        <dbReference type="EMBL" id="CAG04854.1"/>
    </source>
</evidence>
<feature type="region of interest" description="Disordered" evidence="7">
    <location>
        <begin position="796"/>
        <end position="936"/>
    </location>
</feature>
<reference evidence="11" key="2">
    <citation type="submission" date="2004-02" db="EMBL/GenBank/DDBJ databases">
        <authorList>
            <consortium name="Genoscope"/>
            <consortium name="Whitehead Institute Centre for Genome Research"/>
        </authorList>
    </citation>
    <scope>NUCLEOTIDE SEQUENCE</scope>
</reference>
<evidence type="ECO:0000256" key="4">
    <source>
        <dbReference type="ARBA" id="ARBA00022833"/>
    </source>
</evidence>
<feature type="region of interest" description="Disordered" evidence="7">
    <location>
        <begin position="669"/>
        <end position="692"/>
    </location>
</feature>
<dbReference type="InterPro" id="IPR002219">
    <property type="entry name" value="PKC_DAG/PE"/>
</dbReference>
<dbReference type="SMART" id="SM00055">
    <property type="entry name" value="FCH"/>
    <property type="match status" value="1"/>
</dbReference>
<evidence type="ECO:0000259" key="8">
    <source>
        <dbReference type="PROSITE" id="PS50081"/>
    </source>
</evidence>
<feature type="region of interest" description="Disordered" evidence="7">
    <location>
        <begin position="1140"/>
        <end position="1170"/>
    </location>
</feature>
<dbReference type="InterPro" id="IPR001060">
    <property type="entry name" value="FCH_dom"/>
</dbReference>
<feature type="region of interest" description="Disordered" evidence="7">
    <location>
        <begin position="1"/>
        <end position="26"/>
    </location>
</feature>
<dbReference type="InterPro" id="IPR057028">
    <property type="entry name" value="RHG29_45_N"/>
</dbReference>
<evidence type="ECO:0000256" key="2">
    <source>
        <dbReference type="ARBA" id="ARBA00022723"/>
    </source>
</evidence>
<name>Q4S3C8_TETNG</name>
<organism evidence="11">
    <name type="scientific">Tetraodon nigroviridis</name>
    <name type="common">Spotted green pufferfish</name>
    <name type="synonym">Chelonodon nigroviridis</name>
    <dbReference type="NCBI Taxonomy" id="99883"/>
    <lineage>
        <taxon>Eukaryota</taxon>
        <taxon>Metazoa</taxon>
        <taxon>Chordata</taxon>
        <taxon>Craniata</taxon>
        <taxon>Vertebrata</taxon>
        <taxon>Euteleostomi</taxon>
        <taxon>Actinopterygii</taxon>
        <taxon>Neopterygii</taxon>
        <taxon>Teleostei</taxon>
        <taxon>Neoteleostei</taxon>
        <taxon>Acanthomorphata</taxon>
        <taxon>Eupercaria</taxon>
        <taxon>Tetraodontiformes</taxon>
        <taxon>Tetradontoidea</taxon>
        <taxon>Tetraodontidae</taxon>
        <taxon>Tetraodon</taxon>
    </lineage>
</organism>
<evidence type="ECO:0000256" key="3">
    <source>
        <dbReference type="ARBA" id="ARBA00022771"/>
    </source>
</evidence>
<dbReference type="GO" id="GO:0007165">
    <property type="term" value="P:signal transduction"/>
    <property type="evidence" value="ECO:0007669"/>
    <property type="project" value="InterPro"/>
</dbReference>
<feature type="compositionally biased region" description="Polar residues" evidence="7">
    <location>
        <begin position="860"/>
        <end position="878"/>
    </location>
</feature>
<reference evidence="11" key="1">
    <citation type="journal article" date="2004" name="Nature">
        <title>Genome duplication in the teleost fish Tetraodon nigroviridis reveals the early vertebrate proto-karyotype.</title>
        <authorList>
            <person name="Jaillon O."/>
            <person name="Aury J.-M."/>
            <person name="Brunet F."/>
            <person name="Petit J.-L."/>
            <person name="Stange-Thomann N."/>
            <person name="Mauceli E."/>
            <person name="Bouneau L."/>
            <person name="Fischer C."/>
            <person name="Ozouf-Costaz C."/>
            <person name="Bernot A."/>
            <person name="Nicaud S."/>
            <person name="Jaffe D."/>
            <person name="Fisher S."/>
            <person name="Lutfalla G."/>
            <person name="Dossat C."/>
            <person name="Segurens B."/>
            <person name="Dasilva C."/>
            <person name="Salanoubat M."/>
            <person name="Levy M."/>
            <person name="Boudet N."/>
            <person name="Castellano S."/>
            <person name="Anthouard V."/>
            <person name="Jubin C."/>
            <person name="Castelli V."/>
            <person name="Katinka M."/>
            <person name="Vacherie B."/>
            <person name="Biemont C."/>
            <person name="Skalli Z."/>
            <person name="Cattolico L."/>
            <person name="Poulain J."/>
            <person name="De Berardinis V."/>
            <person name="Cruaud C."/>
            <person name="Duprat S."/>
            <person name="Brottier P."/>
            <person name="Coutanceau J.-P."/>
            <person name="Gouzy J."/>
            <person name="Parra G."/>
            <person name="Lardier G."/>
            <person name="Chapple C."/>
            <person name="McKernan K.J."/>
            <person name="McEwan P."/>
            <person name="Bosak S."/>
            <person name="Kellis M."/>
            <person name="Volff J.-N."/>
            <person name="Guigo R."/>
            <person name="Zody M.C."/>
            <person name="Mesirov J."/>
            <person name="Lindblad-Toh K."/>
            <person name="Birren B."/>
            <person name="Nusbaum C."/>
            <person name="Kahn D."/>
            <person name="Robinson-Rechavi M."/>
            <person name="Laudet V."/>
            <person name="Schachter V."/>
            <person name="Quetier F."/>
            <person name="Saurin W."/>
            <person name="Scarpelli C."/>
            <person name="Wincker P."/>
            <person name="Lander E.S."/>
            <person name="Weissenbach J."/>
            <person name="Roest Crollius H."/>
        </authorList>
    </citation>
    <scope>NUCLEOTIDE SEQUENCE [LARGE SCALE GENOMIC DNA]</scope>
</reference>
<accession>Q4S3C8</accession>
<dbReference type="EMBL" id="CAAE01014751">
    <property type="protein sequence ID" value="CAG04854.1"/>
    <property type="molecule type" value="Genomic_DNA"/>
</dbReference>
<dbReference type="OrthoDB" id="79452at2759"/>
<evidence type="ECO:0000259" key="10">
    <source>
        <dbReference type="PROSITE" id="PS51741"/>
    </source>
</evidence>
<dbReference type="SUPFAM" id="SSF57889">
    <property type="entry name" value="Cysteine-rich domain"/>
    <property type="match status" value="1"/>
</dbReference>